<keyword evidence="3" id="KW-1185">Reference proteome</keyword>
<dbReference type="EMBL" id="CP013187">
    <property type="protein sequence ID" value="ALO43724.1"/>
    <property type="molecule type" value="Genomic_DNA"/>
</dbReference>
<accession>A0A0S2K5U0</accession>
<organism evidence="2 3">
    <name type="scientific">Pseudoalteromonas phenolica</name>
    <dbReference type="NCBI Taxonomy" id="161398"/>
    <lineage>
        <taxon>Bacteria</taxon>
        <taxon>Pseudomonadati</taxon>
        <taxon>Pseudomonadota</taxon>
        <taxon>Gammaproteobacteria</taxon>
        <taxon>Alteromonadales</taxon>
        <taxon>Pseudoalteromonadaceae</taxon>
        <taxon>Pseudoalteromonas</taxon>
    </lineage>
</organism>
<reference evidence="2 3" key="1">
    <citation type="submission" date="2015-11" db="EMBL/GenBank/DDBJ databases">
        <authorList>
            <person name="Zhang Y."/>
            <person name="Guo Z."/>
        </authorList>
    </citation>
    <scope>NUCLEOTIDE SEQUENCE [LARGE SCALE GENOMIC DNA]</scope>
    <source>
        <strain evidence="2 3">KCTC 12086</strain>
    </source>
</reference>
<feature type="transmembrane region" description="Helical" evidence="1">
    <location>
        <begin position="54"/>
        <end position="74"/>
    </location>
</feature>
<evidence type="ECO:0000256" key="1">
    <source>
        <dbReference type="SAM" id="Phobius"/>
    </source>
</evidence>
<protein>
    <submittedName>
        <fullName evidence="2">Uncharacterized protein</fullName>
    </submittedName>
</protein>
<dbReference type="OrthoDB" id="8771774at2"/>
<dbReference type="Proteomes" id="UP000061457">
    <property type="component" value="Chromosome I"/>
</dbReference>
<feature type="transmembrane region" description="Helical" evidence="1">
    <location>
        <begin position="26"/>
        <end position="47"/>
    </location>
</feature>
<keyword evidence="1" id="KW-1133">Transmembrane helix</keyword>
<evidence type="ECO:0000313" key="3">
    <source>
        <dbReference type="Proteomes" id="UP000061457"/>
    </source>
</evidence>
<name>A0A0S2K5U0_9GAMM</name>
<dbReference type="AlphaFoldDB" id="A0A0S2K5U0"/>
<dbReference type="RefSeq" id="WP_058031369.1">
    <property type="nucleotide sequence ID" value="NZ_CP013187.1"/>
</dbReference>
<keyword evidence="1" id="KW-0812">Transmembrane</keyword>
<dbReference type="STRING" id="161398.PP2015_3247"/>
<proteinExistence type="predicted"/>
<keyword evidence="1" id="KW-0472">Membrane</keyword>
<sequence length="84" mass="9154">MIFVLSLAVVVLMIMALVNIRAYTPLFKYLHHIATWLAAAIIASAMFYMGLSMLLAVTMFVVAGGILALFITLAKPAQGENSFF</sequence>
<dbReference type="KEGG" id="pphe:PP2015_3247"/>
<gene>
    <name evidence="2" type="ORF">PP2015_3247</name>
</gene>
<dbReference type="PATRIC" id="fig|161398.10.peg.3310"/>
<evidence type="ECO:0000313" key="2">
    <source>
        <dbReference type="EMBL" id="ALO43724.1"/>
    </source>
</evidence>